<dbReference type="InterPro" id="IPR045063">
    <property type="entry name" value="Dynamin_N"/>
</dbReference>
<feature type="domain" description="Dynamin N-terminal" evidence="2">
    <location>
        <begin position="378"/>
        <end position="607"/>
    </location>
</feature>
<sequence>MQRGVMVTLVPGDEVLFGAASATEPDAEPEVAFMLQSVDAEVGAALMRSNTATLMDASQASAGADGLPRSGYVKCEPSGPAAEGGGAVPLMLTYSQPGTTATPAGPPASASRQQGLPLTTPLSRVSAAGPAAAAGASAGGAAAAITPAAVPGPLAVIAHVGPAAAEAAGAHALPVLAAAQQTGGADGGVATGAVPQPAGEQEDDHMDGEADAAGGLDAGADVDLMAPHEEAAPAQTPAPAPAQQPVQPQPQEEQTPHLQHARVKDEPVDESPLGEQQQLQEQEAGPGAEPPSARPTKTPADGGVNAVLNECKDIVGSLSDVLFPASAAACGNQSDAGPSNAPAAGAGRTPLAGPQMSALWRGDLQALLQRATMPRTTIGVVGDTGAGKSSLLNALLGEEDILPTNAMRASTGCPIELSYSASAAYHAEVEFQTKEEWEKHLDKLMSDLLDEHGVIQVVRGDGAVSGRSEAGVAQAMLEAVYGQPLIRSPGLTADKLRAHSNRITQLLGKMEPIRHGDSKKFREKVGVYVDSHNKATSLQAWPIVKVCRIAHRWKLLEGGVVLVDLPGTRDANEARGRVAEEYMRRLSAVWVVADITRAVDNKTAKDLLGTDFKRRMVMDGQVNAITFICTKTDNLDVSNILNSLSVEEVCARSGTELAAFHSLDEAIMRLQDSELAAEKATKQAKRKATLALNRCRKAAEGAKKIRDAVLQRCGAAGVAEPDELTDLMRKAVPPKAKDKKGGRDGEEGEEREGEDEDEDMEDASSEEELTDSDDSGSGSDSGAGSDDDYCPSEDEEDEADSDASTEEEDEEDEERPRRRKGRGSGGVKRKRAAGGRGDKGKKQKKAREPKELRGKEVPELMEELRQVVASMPSLKGQYTTAVQDLSRAEKVQAEAAQRLKKPQVQMRTICAVARNHYSRERLQEDFREGIIEMLQQSGDQADAPAALDVDAIDLPVFCVSSREAQKLEGIVRRDRKPSVFSKLADTQLPRLRSHVTRTADAARVCAQRRLVQDVYATIDSVGRTLLSQRPDGAPDVSAAVQRSVGTSLAALPLRLDDCLRERVAFMYQTFITAGLQPQLHAGSALAVERAPGAAKKFDMKPCDPNTRMNWMSYRAAMRRNGVFASGSAGNINWNGALAQPIMDRITATWARLFQADLPQLTKATRQVILSELDACVELARQALGAELAPLKGGQVLLPAQLDRLDELYGQVRRDQERQLGQALEALQSGMVEASKALSQDVVEPAVCTALGETYLAAASERGTGSFQRMKDLVETGVTRLARHMLPAAAQALLAEVEKLVAKFGDSAAAAAVALVDAVRARFALLWDDAPAGYEARYAAAAQLAQLLERAAKLCARAGVHSLPPAFVLPPPPEALPADEAQEEQEDDEYYEEGEEEEDAEEEQDEEGEAEEDETDENWLKQHARAAGAGVAQPPPQQPPAAAAAAGGNVGTGAGGGDGDGVQADDDELRELRSSLAQTEAVFNEAGEQLSATIIRMKEARRDNDENFDTAEANLRCKHLAETRTQTEYVMDSLQLHIKQLEAKQRAAATGAKSGEAAAIEGADAVITLQLVRPGAKVEPEAGGQAAQVGAVGTA</sequence>
<feature type="region of interest" description="Disordered" evidence="1">
    <location>
        <begin position="183"/>
        <end position="216"/>
    </location>
</feature>
<dbReference type="OrthoDB" id="515370at2759"/>
<dbReference type="PANTHER" id="PTHR36681:SF3">
    <property type="entry name" value="NUCLEAR GTPASE, GERMINAL CENTER-ASSOCIATED, TANDEM DUPLICATE 3"/>
    <property type="match status" value="1"/>
</dbReference>
<dbReference type="Pfam" id="PF24564">
    <property type="entry name" value="DUF7605"/>
    <property type="match status" value="1"/>
</dbReference>
<gene>
    <name evidence="4" type="ORF">HXX76_004857</name>
</gene>
<feature type="compositionally biased region" description="Basic and acidic residues" evidence="1">
    <location>
        <begin position="836"/>
        <end position="857"/>
    </location>
</feature>
<feature type="compositionally biased region" description="Basic residues" evidence="1">
    <location>
        <begin position="817"/>
        <end position="835"/>
    </location>
</feature>
<dbReference type="Proteomes" id="UP000650467">
    <property type="component" value="Unassembled WGS sequence"/>
</dbReference>
<feature type="compositionally biased region" description="Gly residues" evidence="1">
    <location>
        <begin position="1447"/>
        <end position="1459"/>
    </location>
</feature>
<dbReference type="Gene3D" id="3.40.50.300">
    <property type="entry name" value="P-loop containing nucleotide triphosphate hydrolases"/>
    <property type="match status" value="2"/>
</dbReference>
<protein>
    <submittedName>
        <fullName evidence="4">Uncharacterized protein</fullName>
    </submittedName>
</protein>
<dbReference type="EMBL" id="JAEHOC010000008">
    <property type="protein sequence ID" value="KAG2439503.1"/>
    <property type="molecule type" value="Genomic_DNA"/>
</dbReference>
<proteinExistence type="predicted"/>
<evidence type="ECO:0000313" key="5">
    <source>
        <dbReference type="Proteomes" id="UP000650467"/>
    </source>
</evidence>
<feature type="compositionally biased region" description="Low complexity" evidence="1">
    <location>
        <begin position="775"/>
        <end position="784"/>
    </location>
</feature>
<evidence type="ECO:0000259" key="2">
    <source>
        <dbReference type="Pfam" id="PF00350"/>
    </source>
</evidence>
<evidence type="ECO:0000313" key="4">
    <source>
        <dbReference type="EMBL" id="KAG2439503.1"/>
    </source>
</evidence>
<comment type="caution">
    <text evidence="4">The sequence shown here is derived from an EMBL/GenBank/DDBJ whole genome shotgun (WGS) entry which is preliminary data.</text>
</comment>
<feature type="region of interest" description="Disordered" evidence="1">
    <location>
        <begin position="86"/>
        <end position="115"/>
    </location>
</feature>
<feature type="region of interest" description="Disordered" evidence="1">
    <location>
        <begin position="725"/>
        <end position="857"/>
    </location>
</feature>
<feature type="compositionally biased region" description="Acidic residues" evidence="1">
    <location>
        <begin position="746"/>
        <end position="774"/>
    </location>
</feature>
<feature type="compositionally biased region" description="Basic and acidic residues" evidence="1">
    <location>
        <begin position="735"/>
        <end position="745"/>
    </location>
</feature>
<feature type="compositionally biased region" description="Low complexity" evidence="1">
    <location>
        <begin position="243"/>
        <end position="257"/>
    </location>
</feature>
<name>A0A835TAH1_CHLIN</name>
<feature type="compositionally biased region" description="Low complexity" evidence="1">
    <location>
        <begin position="273"/>
        <end position="287"/>
    </location>
</feature>
<dbReference type="InterPro" id="IPR056024">
    <property type="entry name" value="DUF7605"/>
</dbReference>
<organism evidence="4 5">
    <name type="scientific">Chlamydomonas incerta</name>
    <dbReference type="NCBI Taxonomy" id="51695"/>
    <lineage>
        <taxon>Eukaryota</taxon>
        <taxon>Viridiplantae</taxon>
        <taxon>Chlorophyta</taxon>
        <taxon>core chlorophytes</taxon>
        <taxon>Chlorophyceae</taxon>
        <taxon>CS clade</taxon>
        <taxon>Chlamydomonadales</taxon>
        <taxon>Chlamydomonadaceae</taxon>
        <taxon>Chlamydomonas</taxon>
    </lineage>
</organism>
<feature type="region of interest" description="Disordered" evidence="1">
    <location>
        <begin position="1363"/>
        <end position="1464"/>
    </location>
</feature>
<dbReference type="Pfam" id="PF00350">
    <property type="entry name" value="Dynamin_N"/>
    <property type="match status" value="1"/>
</dbReference>
<keyword evidence="5" id="KW-1185">Reference proteome</keyword>
<dbReference type="InterPro" id="IPR027417">
    <property type="entry name" value="P-loop_NTPase"/>
</dbReference>
<accession>A0A835TAH1</accession>
<dbReference type="SUPFAM" id="SSF52540">
    <property type="entry name" value="P-loop containing nucleoside triphosphate hydrolases"/>
    <property type="match status" value="1"/>
</dbReference>
<feature type="compositionally biased region" description="Acidic residues" evidence="1">
    <location>
        <begin position="1379"/>
        <end position="1416"/>
    </location>
</feature>
<evidence type="ECO:0000256" key="1">
    <source>
        <dbReference type="SAM" id="MobiDB-lite"/>
    </source>
</evidence>
<feature type="domain" description="DUF7605" evidence="3">
    <location>
        <begin position="1107"/>
        <end position="1278"/>
    </location>
</feature>
<feature type="compositionally biased region" description="Low complexity" evidence="1">
    <location>
        <begin position="97"/>
        <end position="111"/>
    </location>
</feature>
<feature type="compositionally biased region" description="Acidic residues" evidence="1">
    <location>
        <begin position="785"/>
        <end position="813"/>
    </location>
</feature>
<reference evidence="4" key="1">
    <citation type="journal article" date="2020" name="bioRxiv">
        <title>Comparative genomics of Chlamydomonas.</title>
        <authorList>
            <person name="Craig R.J."/>
            <person name="Hasan A.R."/>
            <person name="Ness R.W."/>
            <person name="Keightley P.D."/>
        </authorList>
    </citation>
    <scope>NUCLEOTIDE SEQUENCE</scope>
    <source>
        <strain evidence="4">SAG 7.73</strain>
    </source>
</reference>
<evidence type="ECO:0000259" key="3">
    <source>
        <dbReference type="Pfam" id="PF24564"/>
    </source>
</evidence>
<feature type="compositionally biased region" description="Low complexity" evidence="1">
    <location>
        <begin position="336"/>
        <end position="347"/>
    </location>
</feature>
<feature type="region of interest" description="Disordered" evidence="1">
    <location>
        <begin position="330"/>
        <end position="354"/>
    </location>
</feature>
<feature type="compositionally biased region" description="Acidic residues" evidence="1">
    <location>
        <begin position="200"/>
        <end position="210"/>
    </location>
</feature>
<feature type="region of interest" description="Disordered" evidence="1">
    <location>
        <begin position="231"/>
        <end position="304"/>
    </location>
</feature>
<dbReference type="PANTHER" id="PTHR36681">
    <property type="entry name" value="NUCLEAR GTPASE, GERMINAL CENTER-ASSOCIATED, TANDEM DUPLICATE 3"/>
    <property type="match status" value="1"/>
</dbReference>